<gene>
    <name evidence="1" type="ORF">T190423A01A_40340</name>
</gene>
<protein>
    <recommendedName>
        <fullName evidence="3">Bacteriocin</fullName>
    </recommendedName>
</protein>
<dbReference type="EMBL" id="CAXJIO010000013">
    <property type="protein sequence ID" value="CAL2103747.1"/>
    <property type="molecule type" value="Genomic_DNA"/>
</dbReference>
<evidence type="ECO:0008006" key="3">
    <source>
        <dbReference type="Google" id="ProtNLM"/>
    </source>
</evidence>
<proteinExistence type="predicted"/>
<dbReference type="RefSeq" id="WP_348717947.1">
    <property type="nucleotide sequence ID" value="NZ_CAXJIO010000013.1"/>
</dbReference>
<evidence type="ECO:0000313" key="2">
    <source>
        <dbReference type="Proteomes" id="UP001497527"/>
    </source>
</evidence>
<reference evidence="1 2" key="1">
    <citation type="submission" date="2024-05" db="EMBL/GenBank/DDBJ databases">
        <authorList>
            <person name="Duchaud E."/>
        </authorList>
    </citation>
    <scope>NUCLEOTIDE SEQUENCE [LARGE SCALE GENOMIC DNA]</scope>
    <source>
        <strain evidence="1">Ena-SAMPLE-TAB-13-05-2024-13:56:06:370-140308</strain>
    </source>
</reference>
<name>A0ABP1F620_9FLAO</name>
<dbReference type="Proteomes" id="UP001497527">
    <property type="component" value="Unassembled WGS sequence"/>
</dbReference>
<organism evidence="1 2">
    <name type="scientific">Tenacibaculum polynesiense</name>
    <dbReference type="NCBI Taxonomy" id="3137857"/>
    <lineage>
        <taxon>Bacteria</taxon>
        <taxon>Pseudomonadati</taxon>
        <taxon>Bacteroidota</taxon>
        <taxon>Flavobacteriia</taxon>
        <taxon>Flavobacteriales</taxon>
        <taxon>Flavobacteriaceae</taxon>
        <taxon>Tenacibaculum</taxon>
    </lineage>
</organism>
<comment type="caution">
    <text evidence="1">The sequence shown here is derived from an EMBL/GenBank/DDBJ whole genome shotgun (WGS) entry which is preliminary data.</text>
</comment>
<keyword evidence="2" id="KW-1185">Reference proteome</keyword>
<accession>A0ABP1F620</accession>
<evidence type="ECO:0000313" key="1">
    <source>
        <dbReference type="EMBL" id="CAL2103747.1"/>
    </source>
</evidence>
<sequence length="56" mass="6308">MKKSILNLGKSLNKNEQKQIAGGKRRCETVSDCPPNNCCMHNACLPETHFLCFWIG</sequence>